<dbReference type="InterPro" id="IPR001357">
    <property type="entry name" value="BRCT_dom"/>
</dbReference>
<dbReference type="Pfam" id="PF00533">
    <property type="entry name" value="BRCT"/>
    <property type="match status" value="1"/>
</dbReference>
<dbReference type="Proteomes" id="UP001596996">
    <property type="component" value="Unassembled WGS sequence"/>
</dbReference>
<name>A0ABW3I820_9PAST</name>
<dbReference type="Gene3D" id="3.40.50.10190">
    <property type="entry name" value="BRCT domain"/>
    <property type="match status" value="1"/>
</dbReference>
<evidence type="ECO:0000313" key="2">
    <source>
        <dbReference type="EMBL" id="MFD0965966.1"/>
    </source>
</evidence>
<dbReference type="CDD" id="cd17748">
    <property type="entry name" value="BRCT_DNA_ligase_like"/>
    <property type="match status" value="1"/>
</dbReference>
<dbReference type="RefSeq" id="WP_380819506.1">
    <property type="nucleotide sequence ID" value="NZ_JBHTJN010000008.1"/>
</dbReference>
<dbReference type="InterPro" id="IPR029024">
    <property type="entry name" value="TerB-like"/>
</dbReference>
<comment type="caution">
    <text evidence="2">The sequence shown here is derived from an EMBL/GenBank/DDBJ whole genome shotgun (WGS) entry which is preliminary data.</text>
</comment>
<dbReference type="PROSITE" id="PS50172">
    <property type="entry name" value="BRCT"/>
    <property type="match status" value="1"/>
</dbReference>
<organism evidence="2 3">
    <name type="scientific">Seminibacterium arietis</name>
    <dbReference type="NCBI Taxonomy" id="1173502"/>
    <lineage>
        <taxon>Bacteria</taxon>
        <taxon>Pseudomonadati</taxon>
        <taxon>Pseudomonadota</taxon>
        <taxon>Gammaproteobacteria</taxon>
        <taxon>Pasteurellales</taxon>
        <taxon>Pasteurellaceae</taxon>
        <taxon>Seminibacterium</taxon>
    </lineage>
</organism>
<gene>
    <name evidence="2" type="ORF">ACFQ02_03750</name>
</gene>
<dbReference type="SUPFAM" id="SSF158682">
    <property type="entry name" value="TerB-like"/>
    <property type="match status" value="1"/>
</dbReference>
<dbReference type="EMBL" id="JBHTJN010000008">
    <property type="protein sequence ID" value="MFD0965966.1"/>
    <property type="molecule type" value="Genomic_DNA"/>
</dbReference>
<dbReference type="Gene3D" id="1.10.3680.10">
    <property type="entry name" value="TerB-like"/>
    <property type="match status" value="1"/>
</dbReference>
<sequence length="303" mass="34670">MVKDMLNDSILDKQFYSFNYSSNRDKLFGNLIGIIDGIVCDGELTEEEILYLDTWILDSEMLSNNYYVKAIRHHISNILADGKITDEEKQFLAKTLQKIRGDFLKSADPAMFSKESDVHLLSGLCKGVVCDGKLRDEEILFLNKFIRRNAQLRNNYPGSEVYDLITTILADGVITQKERDFLKQVLCEFGGVDLEQGIVDGLSLGSYFFDLVDEVNLEDKTVCFTGKFLYGPRSACRTLAIEQGARITNEITTKLDFLIVGALNSRDWKFQSFGRKIEKAKYFQRSGYDVKIITEQDWLLDYL</sequence>
<reference evidence="3" key="1">
    <citation type="journal article" date="2019" name="Int. J. Syst. Evol. Microbiol.">
        <title>The Global Catalogue of Microorganisms (GCM) 10K type strain sequencing project: providing services to taxonomists for standard genome sequencing and annotation.</title>
        <authorList>
            <consortium name="The Broad Institute Genomics Platform"/>
            <consortium name="The Broad Institute Genome Sequencing Center for Infectious Disease"/>
            <person name="Wu L."/>
            <person name="Ma J."/>
        </authorList>
    </citation>
    <scope>NUCLEOTIDE SEQUENCE [LARGE SCALE GENOMIC DNA]</scope>
    <source>
        <strain evidence="3">CCUG 61707</strain>
    </source>
</reference>
<evidence type="ECO:0000259" key="1">
    <source>
        <dbReference type="PROSITE" id="PS50172"/>
    </source>
</evidence>
<accession>A0ABW3I820</accession>
<protein>
    <submittedName>
        <fullName evidence="2">BRCT domain-containing protein</fullName>
    </submittedName>
</protein>
<evidence type="ECO:0000313" key="3">
    <source>
        <dbReference type="Proteomes" id="UP001596996"/>
    </source>
</evidence>
<dbReference type="InterPro" id="IPR036420">
    <property type="entry name" value="BRCT_dom_sf"/>
</dbReference>
<dbReference type="CDD" id="cd07177">
    <property type="entry name" value="terB_like"/>
    <property type="match status" value="1"/>
</dbReference>
<feature type="domain" description="BRCT" evidence="1">
    <location>
        <begin position="217"/>
        <end position="303"/>
    </location>
</feature>
<proteinExistence type="predicted"/>
<keyword evidence="3" id="KW-1185">Reference proteome</keyword>
<dbReference type="SUPFAM" id="SSF52113">
    <property type="entry name" value="BRCT domain"/>
    <property type="match status" value="1"/>
</dbReference>